<feature type="domain" description="Coenzyme F420 hydrogenase/dehydrogenase beta subunit N-terminal" evidence="2">
    <location>
        <begin position="134"/>
        <end position="207"/>
    </location>
</feature>
<accession>A0A7R9TYJ7</accession>
<feature type="domain" description="Coenzyme F420 hydrogenase/dehydrogenase beta subunit C-terminal" evidence="3">
    <location>
        <begin position="216"/>
        <end position="367"/>
    </location>
</feature>
<dbReference type="InterPro" id="IPR007516">
    <property type="entry name" value="Co_F420_Hydgase/DH_bsu_N"/>
</dbReference>
<dbReference type="PANTHER" id="PTHR31332">
    <property type="entry name" value="7-HYDROXYMETHYL CHLOROPHYLL A REDUCTASE, CHLOROPLASTIC"/>
    <property type="match status" value="1"/>
</dbReference>
<dbReference type="GO" id="GO:0009507">
    <property type="term" value="C:chloroplast"/>
    <property type="evidence" value="ECO:0007669"/>
    <property type="project" value="TreeGrafter"/>
</dbReference>
<evidence type="ECO:0000259" key="3">
    <source>
        <dbReference type="Pfam" id="PF04432"/>
    </source>
</evidence>
<protein>
    <submittedName>
        <fullName evidence="4">Uncharacterized protein</fullName>
    </submittedName>
</protein>
<organism evidence="4">
    <name type="scientific">Prasinoderma coloniale</name>
    <dbReference type="NCBI Taxonomy" id="156133"/>
    <lineage>
        <taxon>Eukaryota</taxon>
        <taxon>Viridiplantae</taxon>
        <taxon>Prasinodermophyta</taxon>
        <taxon>Prasinodermophyceae</taxon>
        <taxon>Prasinodermales</taxon>
        <taxon>Prasinodermaceae</taxon>
        <taxon>Prasinoderma</taxon>
    </lineage>
</organism>
<evidence type="ECO:0000256" key="1">
    <source>
        <dbReference type="SAM" id="MobiDB-lite"/>
    </source>
</evidence>
<dbReference type="InterPro" id="IPR007525">
    <property type="entry name" value="FrhB_FdhB_C"/>
</dbReference>
<dbReference type="PANTHER" id="PTHR31332:SF0">
    <property type="entry name" value="7-HYDROXYMETHYL CHLOROPHYLL A REDUCTASE, CHLOROPLASTIC"/>
    <property type="match status" value="1"/>
</dbReference>
<reference evidence="4" key="1">
    <citation type="submission" date="2021-01" db="EMBL/GenBank/DDBJ databases">
        <authorList>
            <person name="Corre E."/>
            <person name="Pelletier E."/>
            <person name="Niang G."/>
            <person name="Scheremetjew M."/>
            <person name="Finn R."/>
            <person name="Kale V."/>
            <person name="Holt S."/>
            <person name="Cochrane G."/>
            <person name="Meng A."/>
            <person name="Brown T."/>
            <person name="Cohen L."/>
        </authorList>
    </citation>
    <scope>NUCLEOTIDE SEQUENCE</scope>
    <source>
        <strain evidence="4">CCMP1413</strain>
    </source>
</reference>
<dbReference type="Pfam" id="PF04432">
    <property type="entry name" value="FrhB_FdhB_C"/>
    <property type="match status" value="1"/>
</dbReference>
<dbReference type="AlphaFoldDB" id="A0A7R9TYJ7"/>
<dbReference type="EMBL" id="HBDZ01014267">
    <property type="protein sequence ID" value="CAD8249001.1"/>
    <property type="molecule type" value="Transcribed_RNA"/>
</dbReference>
<dbReference type="GO" id="GO:0090415">
    <property type="term" value="F:7-hydroxymethyl chlorophyll a reductase activity"/>
    <property type="evidence" value="ECO:0007669"/>
    <property type="project" value="TreeGrafter"/>
</dbReference>
<evidence type="ECO:0000313" key="4">
    <source>
        <dbReference type="EMBL" id="CAD8249001.1"/>
    </source>
</evidence>
<proteinExistence type="predicted"/>
<sequence length="482" mass="52894">MATSVASLPAAAACTAVRAAPQRGGARGGPARRRAAAVTTGGEAVGGSSKGAGERDWRSRARPIKPGGVYPAREHCSRCGVCDTYYIAHVKESCPFIGDGMSRIEAMEERVHGKARDVACEDTKHFGVHEELLYARRRRAVEGAQWTGIVTSVALEMLRSGKVEGVVCVQGQDDDPRAPKPVLALTEEDIMASRGVKPSISPNLSVLAEVEARGIKKLLFIGVGCAVQALRSVEKYLQLDELYVLGTNCTDNGPPGALDTFLNAASDDPATVKHYEFMQDYNVHLKHEDGRTEKVPYFSLPANDLRDVIAPSCYSCFDYPNNLADMVVGYMGVPWYGVDMTEHPQYVTIRNRRGREMFDMVAKDMYILPTVSSGDRRAFVMQTVEADDDAAFGMGPEKPMPIVAGRVLAWALEKIGPKGLEFGRYSLDYHTIRNYLYVKRHFSPKHAEAHIPETAKRVVAEYNKDGAIDKLLAIEGRQPRTK</sequence>
<name>A0A7R9TYJ7_9VIRI</name>
<gene>
    <name evidence="4" type="ORF">PCOL08062_LOCUS10947</name>
</gene>
<dbReference type="Pfam" id="PF04422">
    <property type="entry name" value="FrhB_FdhB_N"/>
    <property type="match status" value="1"/>
</dbReference>
<feature type="region of interest" description="Disordered" evidence="1">
    <location>
        <begin position="19"/>
        <end position="64"/>
    </location>
</feature>
<dbReference type="GO" id="GO:0033354">
    <property type="term" value="P:chlorophyll cycle"/>
    <property type="evidence" value="ECO:0007669"/>
    <property type="project" value="TreeGrafter"/>
</dbReference>
<evidence type="ECO:0000259" key="2">
    <source>
        <dbReference type="Pfam" id="PF04422"/>
    </source>
</evidence>
<dbReference type="InterPro" id="IPR045220">
    <property type="entry name" value="FRHB/FDHB/HCAR-like"/>
</dbReference>